<gene>
    <name evidence="11" type="ORF">DI549_11475</name>
</gene>
<dbReference type="SUPFAM" id="SSF52540">
    <property type="entry name" value="P-loop containing nucleoside triphosphate hydrolases"/>
    <property type="match status" value="2"/>
</dbReference>
<dbReference type="InterPro" id="IPR003593">
    <property type="entry name" value="AAA+_ATPase"/>
</dbReference>
<dbReference type="PANTHER" id="PTHR43790:SF3">
    <property type="entry name" value="D-ALLOSE IMPORT ATP-BINDING PROTEIN ALSA-RELATED"/>
    <property type="match status" value="1"/>
</dbReference>
<comment type="caution">
    <text evidence="11">The sequence shown here is derived from an EMBL/GenBank/DDBJ whole genome shotgun (WGS) entry which is preliminary data.</text>
</comment>
<keyword evidence="7 11" id="KW-0067">ATP-binding</keyword>
<protein>
    <submittedName>
        <fullName evidence="11">Sugar ABC transporter ATP-binding protein</fullName>
    </submittedName>
</protein>
<dbReference type="InterPro" id="IPR017871">
    <property type="entry name" value="ABC_transporter-like_CS"/>
</dbReference>
<keyword evidence="2" id="KW-0813">Transport</keyword>
<dbReference type="SMART" id="SM00382">
    <property type="entry name" value="AAA"/>
    <property type="match status" value="2"/>
</dbReference>
<evidence type="ECO:0000256" key="6">
    <source>
        <dbReference type="ARBA" id="ARBA00022741"/>
    </source>
</evidence>
<evidence type="ECO:0000313" key="12">
    <source>
        <dbReference type="Proteomes" id="UP000248887"/>
    </source>
</evidence>
<keyword evidence="8" id="KW-1278">Translocase</keyword>
<proteinExistence type="inferred from homology"/>
<evidence type="ECO:0000313" key="11">
    <source>
        <dbReference type="EMBL" id="PZQ82379.1"/>
    </source>
</evidence>
<dbReference type="EMBL" id="QFQD01000032">
    <property type="protein sequence ID" value="PZQ82379.1"/>
    <property type="molecule type" value="Genomic_DNA"/>
</dbReference>
<comment type="similarity">
    <text evidence="1">Belongs to the ABC transporter superfamily.</text>
</comment>
<dbReference type="PROSITE" id="PS50893">
    <property type="entry name" value="ABC_TRANSPORTER_2"/>
    <property type="match status" value="2"/>
</dbReference>
<evidence type="ECO:0000256" key="2">
    <source>
        <dbReference type="ARBA" id="ARBA00022448"/>
    </source>
</evidence>
<organism evidence="11 12">
    <name type="scientific">Ancylobacter novellus</name>
    <name type="common">Thiobacillus novellus</name>
    <dbReference type="NCBI Taxonomy" id="921"/>
    <lineage>
        <taxon>Bacteria</taxon>
        <taxon>Pseudomonadati</taxon>
        <taxon>Pseudomonadota</taxon>
        <taxon>Alphaproteobacteria</taxon>
        <taxon>Hyphomicrobiales</taxon>
        <taxon>Xanthobacteraceae</taxon>
        <taxon>Ancylobacter</taxon>
    </lineage>
</organism>
<dbReference type="PROSITE" id="PS00211">
    <property type="entry name" value="ABC_TRANSPORTER_1"/>
    <property type="match status" value="1"/>
</dbReference>
<evidence type="ECO:0000256" key="3">
    <source>
        <dbReference type="ARBA" id="ARBA00022475"/>
    </source>
</evidence>
<evidence type="ECO:0000256" key="8">
    <source>
        <dbReference type="ARBA" id="ARBA00022967"/>
    </source>
</evidence>
<dbReference type="GO" id="GO:0016887">
    <property type="term" value="F:ATP hydrolysis activity"/>
    <property type="evidence" value="ECO:0007669"/>
    <property type="project" value="InterPro"/>
</dbReference>
<sequence length="507" mass="54569">MTDALPLLDVRGLNKRFYGARALDNASFSLAKGEIHALVGENGAGKSTFIKILAGVYAADEGEIVLDGAPVDPRTQALPLAFVHQDPALVDDLSVAENIALIAGYPRRHGLIDWRGVIRQTTAIYETMRIPPVDPRRLVATLSTPEKAILNIVRTLTRTPKVLVLDEPTAALPEQDAHRLFEAMRRMRDQGASIIYVSHRLHELFGLADRVTVFRDGARVHTARMDAITGGEIVEHMLGRAVDLTHRVHAPIAEAAPVLKVEQLVVGRRGPLDFTLRPGEVVGLVGLRGGGQEAVGRTIFGAMRADSGTITLGDVRLKPEDRIADRIAAGIVLLAGDRTSESTFAGMSLIENLFPNPHIRGRSPFSLTSPVREQRDARARLDHFDVRPRNERALIDWLSGGNQQKVCLARWLEADARVVILEEPTAGVDIGAKIAIHAMLRDAAASGRAILVISSDLEEVATLCDRAIVIDRGRAAGELTGERLTVDGLIALSTLGAASALAPASGG</sequence>
<feature type="domain" description="ABC transporter" evidence="10">
    <location>
        <begin position="8"/>
        <end position="241"/>
    </location>
</feature>
<dbReference type="InterPro" id="IPR050107">
    <property type="entry name" value="ABC_carbohydrate_import_ATPase"/>
</dbReference>
<reference evidence="11 12" key="1">
    <citation type="submission" date="2017-08" db="EMBL/GenBank/DDBJ databases">
        <title>Infants hospitalized years apart are colonized by the same room-sourced microbial strains.</title>
        <authorList>
            <person name="Brooks B."/>
            <person name="Olm M.R."/>
            <person name="Firek B.A."/>
            <person name="Baker R."/>
            <person name="Thomas B.C."/>
            <person name="Morowitz M.J."/>
            <person name="Banfield J.F."/>
        </authorList>
    </citation>
    <scope>NUCLEOTIDE SEQUENCE [LARGE SCALE GENOMIC DNA]</scope>
    <source>
        <strain evidence="11">S2_005_001_R2_27</strain>
    </source>
</reference>
<dbReference type="GO" id="GO:0005524">
    <property type="term" value="F:ATP binding"/>
    <property type="evidence" value="ECO:0007669"/>
    <property type="project" value="UniProtKB-KW"/>
</dbReference>
<evidence type="ECO:0000256" key="9">
    <source>
        <dbReference type="ARBA" id="ARBA00023136"/>
    </source>
</evidence>
<evidence type="ECO:0000256" key="7">
    <source>
        <dbReference type="ARBA" id="ARBA00022840"/>
    </source>
</evidence>
<dbReference type="InterPro" id="IPR027417">
    <property type="entry name" value="P-loop_NTPase"/>
</dbReference>
<evidence type="ECO:0000259" key="10">
    <source>
        <dbReference type="PROSITE" id="PS50893"/>
    </source>
</evidence>
<keyword evidence="9" id="KW-0472">Membrane</keyword>
<feature type="domain" description="ABC transporter" evidence="10">
    <location>
        <begin position="253"/>
        <end position="497"/>
    </location>
</feature>
<keyword evidence="4" id="KW-0762">Sugar transport</keyword>
<dbReference type="InterPro" id="IPR003439">
    <property type="entry name" value="ABC_transporter-like_ATP-bd"/>
</dbReference>
<dbReference type="Pfam" id="PF00005">
    <property type="entry name" value="ABC_tran"/>
    <property type="match status" value="2"/>
</dbReference>
<dbReference type="CDD" id="cd03215">
    <property type="entry name" value="ABC_Carb_Monos_II"/>
    <property type="match status" value="1"/>
</dbReference>
<accession>A0A2W5R193</accession>
<name>A0A2W5R193_ANCNO</name>
<keyword evidence="3" id="KW-1003">Cell membrane</keyword>
<keyword evidence="6" id="KW-0547">Nucleotide-binding</keyword>
<evidence type="ECO:0000256" key="5">
    <source>
        <dbReference type="ARBA" id="ARBA00022737"/>
    </source>
</evidence>
<dbReference type="PANTHER" id="PTHR43790">
    <property type="entry name" value="CARBOHYDRATE TRANSPORT ATP-BINDING PROTEIN MG119-RELATED"/>
    <property type="match status" value="1"/>
</dbReference>
<dbReference type="CDD" id="cd03216">
    <property type="entry name" value="ABC_Carb_Monos_I"/>
    <property type="match status" value="1"/>
</dbReference>
<keyword evidence="5" id="KW-0677">Repeat</keyword>
<evidence type="ECO:0000256" key="1">
    <source>
        <dbReference type="ARBA" id="ARBA00005417"/>
    </source>
</evidence>
<evidence type="ECO:0000256" key="4">
    <source>
        <dbReference type="ARBA" id="ARBA00022597"/>
    </source>
</evidence>
<dbReference type="Proteomes" id="UP000248887">
    <property type="component" value="Unassembled WGS sequence"/>
</dbReference>
<dbReference type="Gene3D" id="3.40.50.300">
    <property type="entry name" value="P-loop containing nucleotide triphosphate hydrolases"/>
    <property type="match status" value="2"/>
</dbReference>
<dbReference type="AlphaFoldDB" id="A0A2W5R193"/>